<name>A0A9Q1BP66_HOLLE</name>
<sequence>MKRIVSDTRSCLKNSQVDNLLIIKEQVADPLSFDWNDGSLDSGEIVQFWLKSRLRLPKQVVRLNTAVKDTDSVADDDTVVIALDDFAV</sequence>
<proteinExistence type="predicted"/>
<accession>A0A9Q1BP66</accession>
<dbReference type="EMBL" id="JAIZAY010000013">
    <property type="protein sequence ID" value="KAJ8030235.1"/>
    <property type="molecule type" value="Genomic_DNA"/>
</dbReference>
<dbReference type="Proteomes" id="UP001152320">
    <property type="component" value="Chromosome 13"/>
</dbReference>
<dbReference type="AlphaFoldDB" id="A0A9Q1BP66"/>
<evidence type="ECO:0000313" key="2">
    <source>
        <dbReference type="Proteomes" id="UP001152320"/>
    </source>
</evidence>
<organism evidence="1 2">
    <name type="scientific">Holothuria leucospilota</name>
    <name type="common">Black long sea cucumber</name>
    <name type="synonym">Mertensiothuria leucospilota</name>
    <dbReference type="NCBI Taxonomy" id="206669"/>
    <lineage>
        <taxon>Eukaryota</taxon>
        <taxon>Metazoa</taxon>
        <taxon>Echinodermata</taxon>
        <taxon>Eleutherozoa</taxon>
        <taxon>Echinozoa</taxon>
        <taxon>Holothuroidea</taxon>
        <taxon>Aspidochirotacea</taxon>
        <taxon>Aspidochirotida</taxon>
        <taxon>Holothuriidae</taxon>
        <taxon>Holothuria</taxon>
    </lineage>
</organism>
<gene>
    <name evidence="1" type="ORF">HOLleu_26582</name>
</gene>
<reference evidence="1" key="1">
    <citation type="submission" date="2021-10" db="EMBL/GenBank/DDBJ databases">
        <title>Tropical sea cucumber genome reveals ecological adaptation and Cuvierian tubules defense mechanism.</title>
        <authorList>
            <person name="Chen T."/>
        </authorList>
    </citation>
    <scope>NUCLEOTIDE SEQUENCE</scope>
    <source>
        <strain evidence="1">Nanhai2018</strain>
        <tissue evidence="1">Muscle</tissue>
    </source>
</reference>
<protein>
    <submittedName>
        <fullName evidence="1">Uncharacterized protein</fullName>
    </submittedName>
</protein>
<evidence type="ECO:0000313" key="1">
    <source>
        <dbReference type="EMBL" id="KAJ8030235.1"/>
    </source>
</evidence>
<comment type="caution">
    <text evidence="1">The sequence shown here is derived from an EMBL/GenBank/DDBJ whole genome shotgun (WGS) entry which is preliminary data.</text>
</comment>
<keyword evidence="2" id="KW-1185">Reference proteome</keyword>